<dbReference type="AlphaFoldDB" id="A0A2K8SJB7"/>
<proteinExistence type="predicted"/>
<gene>
    <name evidence="1" type="ORF">COO91_01271</name>
</gene>
<dbReference type="KEGG" id="nfl:COO91_01271"/>
<protein>
    <submittedName>
        <fullName evidence="1">Uncharacterized protein</fullName>
    </submittedName>
</protein>
<sequence>MNTKLENVKQPKLTQPSTAVDKKAMNLAVGWYIAMDSKALGKSRR</sequence>
<name>A0A2K8SJB7_9NOSO</name>
<accession>A0A2K8SJB7</accession>
<dbReference type="EMBL" id="CP024785">
    <property type="protein sequence ID" value="AUB35393.1"/>
    <property type="molecule type" value="Genomic_DNA"/>
</dbReference>
<dbReference type="Proteomes" id="UP000232003">
    <property type="component" value="Chromosome"/>
</dbReference>
<keyword evidence="2" id="KW-1185">Reference proteome</keyword>
<evidence type="ECO:0000313" key="1">
    <source>
        <dbReference type="EMBL" id="AUB35393.1"/>
    </source>
</evidence>
<organism evidence="1 2">
    <name type="scientific">Nostoc flagelliforme CCNUN1</name>
    <dbReference type="NCBI Taxonomy" id="2038116"/>
    <lineage>
        <taxon>Bacteria</taxon>
        <taxon>Bacillati</taxon>
        <taxon>Cyanobacteriota</taxon>
        <taxon>Cyanophyceae</taxon>
        <taxon>Nostocales</taxon>
        <taxon>Nostocaceae</taxon>
        <taxon>Nostoc</taxon>
    </lineage>
</organism>
<dbReference type="RefSeq" id="WP_157816347.1">
    <property type="nucleotide sequence ID" value="NZ_CAWNNC010000001.1"/>
</dbReference>
<evidence type="ECO:0000313" key="2">
    <source>
        <dbReference type="Proteomes" id="UP000232003"/>
    </source>
</evidence>
<reference evidence="1 2" key="1">
    <citation type="submission" date="2017-11" db="EMBL/GenBank/DDBJ databases">
        <title>Complete genome of a free-living desiccation-tolerant cyanobacterium and its photosynthetic adaptation to extreme terrestrial habitat.</title>
        <authorList>
            <person name="Shang J."/>
        </authorList>
    </citation>
    <scope>NUCLEOTIDE SEQUENCE [LARGE SCALE GENOMIC DNA]</scope>
    <source>
        <strain evidence="1 2">CCNUN1</strain>
    </source>
</reference>